<keyword evidence="2" id="KW-1185">Reference proteome</keyword>
<evidence type="ECO:0000313" key="1">
    <source>
        <dbReference type="EMBL" id="GMT20747.1"/>
    </source>
</evidence>
<comment type="caution">
    <text evidence="1">The sequence shown here is derived from an EMBL/GenBank/DDBJ whole genome shotgun (WGS) entry which is preliminary data.</text>
</comment>
<dbReference type="AlphaFoldDB" id="A0AAV5VQ01"/>
<reference evidence="1" key="1">
    <citation type="submission" date="2023-10" db="EMBL/GenBank/DDBJ databases">
        <title>Genome assembly of Pristionchus species.</title>
        <authorList>
            <person name="Yoshida K."/>
            <person name="Sommer R.J."/>
        </authorList>
    </citation>
    <scope>NUCLEOTIDE SEQUENCE</scope>
    <source>
        <strain evidence="1">RS5133</strain>
    </source>
</reference>
<accession>A0AAV5VQ01</accession>
<proteinExistence type="predicted"/>
<name>A0AAV5VQ01_9BILA</name>
<evidence type="ECO:0000313" key="2">
    <source>
        <dbReference type="Proteomes" id="UP001432322"/>
    </source>
</evidence>
<organism evidence="1 2">
    <name type="scientific">Pristionchus fissidentatus</name>
    <dbReference type="NCBI Taxonomy" id="1538716"/>
    <lineage>
        <taxon>Eukaryota</taxon>
        <taxon>Metazoa</taxon>
        <taxon>Ecdysozoa</taxon>
        <taxon>Nematoda</taxon>
        <taxon>Chromadorea</taxon>
        <taxon>Rhabditida</taxon>
        <taxon>Rhabditina</taxon>
        <taxon>Diplogasteromorpha</taxon>
        <taxon>Diplogasteroidea</taxon>
        <taxon>Neodiplogasteridae</taxon>
        <taxon>Pristionchus</taxon>
    </lineage>
</organism>
<dbReference type="Proteomes" id="UP001432322">
    <property type="component" value="Unassembled WGS sequence"/>
</dbReference>
<sequence>MEGRGIMDRAGLEYAQNRYSESFQESGYCTKATNYERKKYKYKSRGGQEVSQDSGVRYEGSGTVLQGTVRLNICALFAYQLSCLDDSETTVAAQADGRANVDDELCKTCLWWPPPTSRRCSRRKNRARSCSHGLTNTLSTFPGTMFSSSQATS</sequence>
<gene>
    <name evidence="1" type="ORF">PFISCL1PPCAC_12044</name>
</gene>
<feature type="non-terminal residue" evidence="1">
    <location>
        <position position="153"/>
    </location>
</feature>
<dbReference type="EMBL" id="BTSY01000003">
    <property type="protein sequence ID" value="GMT20747.1"/>
    <property type="molecule type" value="Genomic_DNA"/>
</dbReference>
<protein>
    <submittedName>
        <fullName evidence="1">Uncharacterized protein</fullName>
    </submittedName>
</protein>